<sequence length="548" mass="57791">MPEPRVLVVGAGPVGLVLACELLRRGIDVRVVDKRTQAPAHSRAAILWPRQLELLRRTGVTPRLVERGHRVDAVAFWSEGKRKGTVRIGTIPDALYPFAVTIPQTATEEILAQRVVELGGTVETGTELLVLSHPDPRDGGPHVSLRGPAGEVTYERFDWVVGADGAHSTVRRLLDVPFAAAPVNVAFGICDAPVEGGPSDRTVHYFWSGAGMIGLAPLREGVYRVAMSLPTAEGPPPPRELFQRLLDERAPGSGTVGEPEWTAAFAVRFGTAGAFRKGSCFLVGDAAHIMSPANGQGMNTGIQDAVNLGWKLAAVIRGEAPDALLDTYETERRAAAVRVTAATGVQTRLGLLGSAWRRRLRDAGVVVADRTRLLRRAAPMFAQLDTSYAPGRAPLLRTRGLRVGDRVPAFVDDGAGWPAARAWPVLDADAWTLLLWPGSSGRTGRSGRSGRAAEPERAATLAAELPDVHVADLAPLVSPALQRVLGRAPRFLLVRPDGHLAAHGALRGTAATVDAVRAVLPATATAAATDTAATGTAAATAAAARPPA</sequence>
<organism evidence="5 6">
    <name type="scientific">Cellulomonas cellasea</name>
    <dbReference type="NCBI Taxonomy" id="43670"/>
    <lineage>
        <taxon>Bacteria</taxon>
        <taxon>Bacillati</taxon>
        <taxon>Actinomycetota</taxon>
        <taxon>Actinomycetes</taxon>
        <taxon>Micrococcales</taxon>
        <taxon>Cellulomonadaceae</taxon>
        <taxon>Cellulomonas</taxon>
    </lineage>
</organism>
<evidence type="ECO:0000313" key="5">
    <source>
        <dbReference type="EMBL" id="MBB2923668.1"/>
    </source>
</evidence>
<dbReference type="PROSITE" id="PS51257">
    <property type="entry name" value="PROKAR_LIPOPROTEIN"/>
    <property type="match status" value="1"/>
</dbReference>
<comment type="caution">
    <text evidence="5">The sequence shown here is derived from an EMBL/GenBank/DDBJ whole genome shotgun (WGS) entry which is preliminary data.</text>
</comment>
<dbReference type="AlphaFoldDB" id="A0A7W4UGB9"/>
<dbReference type="EMBL" id="JACHVX010000003">
    <property type="protein sequence ID" value="MBB2923668.1"/>
    <property type="molecule type" value="Genomic_DNA"/>
</dbReference>
<comment type="cofactor">
    <cofactor evidence="1">
        <name>FAD</name>
        <dbReference type="ChEBI" id="CHEBI:57692"/>
    </cofactor>
</comment>
<dbReference type="Gene3D" id="3.50.50.60">
    <property type="entry name" value="FAD/NAD(P)-binding domain"/>
    <property type="match status" value="1"/>
</dbReference>
<reference evidence="5 6" key="2">
    <citation type="submission" date="2020-08" db="EMBL/GenBank/DDBJ databases">
        <authorList>
            <person name="Partida-Martinez L."/>
            <person name="Huntemann M."/>
            <person name="Clum A."/>
            <person name="Wang J."/>
            <person name="Palaniappan K."/>
            <person name="Ritter S."/>
            <person name="Chen I.-M."/>
            <person name="Stamatis D."/>
            <person name="Reddy T."/>
            <person name="O'Malley R."/>
            <person name="Daum C."/>
            <person name="Shapiro N."/>
            <person name="Ivanova N."/>
            <person name="Kyrpides N."/>
            <person name="Woyke T."/>
        </authorList>
    </citation>
    <scope>NUCLEOTIDE SEQUENCE [LARGE SCALE GENOMIC DNA]</scope>
    <source>
        <strain evidence="5 6">RAS26</strain>
    </source>
</reference>
<dbReference type="PANTHER" id="PTHR43004">
    <property type="entry name" value="TRK SYSTEM POTASSIUM UPTAKE PROTEIN"/>
    <property type="match status" value="1"/>
</dbReference>
<dbReference type="GO" id="GO:0016709">
    <property type="term" value="F:oxidoreductase activity, acting on paired donors, with incorporation or reduction of molecular oxygen, NAD(P)H as one donor, and incorporation of one atom of oxygen"/>
    <property type="evidence" value="ECO:0007669"/>
    <property type="project" value="UniProtKB-ARBA"/>
</dbReference>
<dbReference type="Proteomes" id="UP000518206">
    <property type="component" value="Unassembled WGS sequence"/>
</dbReference>
<dbReference type="InterPro" id="IPR002938">
    <property type="entry name" value="FAD-bd"/>
</dbReference>
<dbReference type="PRINTS" id="PR00420">
    <property type="entry name" value="RNGMNOXGNASE"/>
</dbReference>
<dbReference type="GO" id="GO:0071949">
    <property type="term" value="F:FAD binding"/>
    <property type="evidence" value="ECO:0007669"/>
    <property type="project" value="InterPro"/>
</dbReference>
<proteinExistence type="predicted"/>
<evidence type="ECO:0000256" key="2">
    <source>
        <dbReference type="ARBA" id="ARBA00022630"/>
    </source>
</evidence>
<evidence type="ECO:0000313" key="6">
    <source>
        <dbReference type="Proteomes" id="UP000518206"/>
    </source>
</evidence>
<feature type="domain" description="FAD-binding" evidence="4">
    <location>
        <begin position="5"/>
        <end position="341"/>
    </location>
</feature>
<keyword evidence="3" id="KW-0274">FAD</keyword>
<dbReference type="Pfam" id="PF01494">
    <property type="entry name" value="FAD_binding_3"/>
    <property type="match status" value="1"/>
</dbReference>
<dbReference type="RefSeq" id="WP_183296475.1">
    <property type="nucleotide sequence ID" value="NZ_JACHVX010000003.1"/>
</dbReference>
<dbReference type="InterPro" id="IPR036188">
    <property type="entry name" value="FAD/NAD-bd_sf"/>
</dbReference>
<dbReference type="PANTHER" id="PTHR43004:SF19">
    <property type="entry name" value="BINDING MONOOXYGENASE, PUTATIVE (JCVI)-RELATED"/>
    <property type="match status" value="1"/>
</dbReference>
<dbReference type="Gene3D" id="3.30.70.2450">
    <property type="match status" value="1"/>
</dbReference>
<gene>
    <name evidence="5" type="ORF">FHR80_002593</name>
</gene>
<dbReference type="SUPFAM" id="SSF51905">
    <property type="entry name" value="FAD/NAD(P)-binding domain"/>
    <property type="match status" value="1"/>
</dbReference>
<reference evidence="5 6" key="1">
    <citation type="submission" date="2020-08" db="EMBL/GenBank/DDBJ databases">
        <title>The Agave Microbiome: Exploring the role of microbial communities in plant adaptations to desert environments.</title>
        <authorList>
            <person name="Partida-Martinez L.P."/>
        </authorList>
    </citation>
    <scope>NUCLEOTIDE SEQUENCE [LARGE SCALE GENOMIC DNA]</scope>
    <source>
        <strain evidence="5 6">RAS26</strain>
    </source>
</reference>
<evidence type="ECO:0000259" key="4">
    <source>
        <dbReference type="Pfam" id="PF01494"/>
    </source>
</evidence>
<keyword evidence="2" id="KW-0285">Flavoprotein</keyword>
<dbReference type="InterPro" id="IPR050641">
    <property type="entry name" value="RIFMO-like"/>
</dbReference>
<accession>A0A7W4UGB9</accession>
<protein>
    <submittedName>
        <fullName evidence="5">2-polyprenyl-6-methoxyphenol hydroxylase-like FAD-dependent oxidoreductase</fullName>
    </submittedName>
</protein>
<evidence type="ECO:0000256" key="3">
    <source>
        <dbReference type="ARBA" id="ARBA00022827"/>
    </source>
</evidence>
<evidence type="ECO:0000256" key="1">
    <source>
        <dbReference type="ARBA" id="ARBA00001974"/>
    </source>
</evidence>
<name>A0A7W4UGB9_9CELL</name>